<dbReference type="GO" id="GO:0039618">
    <property type="term" value="C:T=pseudo3 icosahedral viral capsid"/>
    <property type="evidence" value="ECO:0007669"/>
    <property type="project" value="UniProtKB-KW"/>
</dbReference>
<comment type="function">
    <text evidence="50">Forms an icosahedral capsid of pseudo T=3 symmetry together with capsid proteins VP1 and VP3. The capsid is 300 Angstroms in diameter, composed of 60 copies of each capsid protein and enclosing the viral positive strand RNA genome. Capsid proteins interact with host alpha-V/beta-3 integrin heterodimer to provide virion attachment target cell. This attachment induces virion internalization predominantly through clathrin-mediated endocytosis. Binds packaging signals present in the viral RNA.</text>
</comment>
<evidence type="ECO:0000259" key="59">
    <source>
        <dbReference type="PROSITE" id="PS51874"/>
    </source>
</evidence>
<evidence type="ECO:0000256" key="42">
    <source>
        <dbReference type="ARBA" id="ARBA00045482"/>
    </source>
</evidence>
<organism evidence="61">
    <name type="scientific">Human parechovirus 17</name>
    <dbReference type="NCBI Taxonomy" id="1906354"/>
    <lineage>
        <taxon>Viruses</taxon>
        <taxon>Riboviria</taxon>
        <taxon>Orthornavirae</taxon>
        <taxon>Pisuviricota</taxon>
        <taxon>Pisoniviricetes</taxon>
        <taxon>Picornavirales</taxon>
        <taxon>Picornaviridae</taxon>
        <taxon>Paavivirinae</taxon>
        <taxon>Parechovirus</taxon>
        <taxon>Parechovirus ahumpari</taxon>
        <taxon>Parechovirus A</taxon>
    </lineage>
</organism>
<evidence type="ECO:0000256" key="49">
    <source>
        <dbReference type="ARBA" id="ARBA00058519"/>
    </source>
</evidence>
<evidence type="ECO:0000256" key="46">
    <source>
        <dbReference type="ARBA" id="ARBA00053557"/>
    </source>
</evidence>
<dbReference type="InterPro" id="IPR009407">
    <property type="entry name" value="VPP_parechovir_P3B"/>
</dbReference>
<dbReference type="Pfam" id="PF00548">
    <property type="entry name" value="Peptidase_C3"/>
    <property type="match status" value="1"/>
</dbReference>
<dbReference type="PROSITE" id="PS51218">
    <property type="entry name" value="SF3_HELICASE_2"/>
    <property type="match status" value="1"/>
</dbReference>
<evidence type="ECO:0000256" key="45">
    <source>
        <dbReference type="ARBA" id="ARBA00053414"/>
    </source>
</evidence>
<evidence type="ECO:0000256" key="7">
    <source>
        <dbReference type="ARBA" id="ARBA00011124"/>
    </source>
</evidence>
<dbReference type="InterPro" id="IPR001205">
    <property type="entry name" value="RNA-dir_pol_C"/>
</dbReference>
<dbReference type="InterPro" id="IPR001676">
    <property type="entry name" value="Picornavirus_capsid"/>
</dbReference>
<comment type="subunit">
    <text evidence="53">Homodimer. Interacts with host ACBD3.</text>
</comment>
<dbReference type="InterPro" id="IPR009003">
    <property type="entry name" value="Peptidase_S1_PA"/>
</dbReference>
<evidence type="ECO:0000256" key="54">
    <source>
        <dbReference type="ARBA" id="ARBA00064730"/>
    </source>
</evidence>
<dbReference type="GO" id="GO:0019062">
    <property type="term" value="P:virion attachment to host cell"/>
    <property type="evidence" value="ECO:0007669"/>
    <property type="project" value="UniProtKB-KW"/>
</dbReference>
<keyword evidence="10" id="KW-0696">RNA-directed RNA polymerase</keyword>
<keyword evidence="38" id="KW-0449">Lipoprotein</keyword>
<dbReference type="Pfam" id="PF00910">
    <property type="entry name" value="RNA_helicase"/>
    <property type="match status" value="1"/>
</dbReference>
<evidence type="ECO:0000259" key="60">
    <source>
        <dbReference type="PROSITE" id="PS51934"/>
    </source>
</evidence>
<keyword evidence="15" id="KW-1048">Host nucleus</keyword>
<dbReference type="GO" id="GO:0003724">
    <property type="term" value="F:RNA helicase activity"/>
    <property type="evidence" value="ECO:0007669"/>
    <property type="project" value="InterPro"/>
</dbReference>
<feature type="domain" description="Peptidase C3" evidence="59">
    <location>
        <begin position="1524"/>
        <end position="1714"/>
    </location>
</feature>
<dbReference type="SUPFAM" id="SSF52540">
    <property type="entry name" value="P-loop containing nucleoside triphosphate hydrolases"/>
    <property type="match status" value="1"/>
</dbReference>
<dbReference type="GO" id="GO:0046718">
    <property type="term" value="P:symbiont entry into host cell"/>
    <property type="evidence" value="ECO:0007669"/>
    <property type="project" value="UniProtKB-KW"/>
</dbReference>
<dbReference type="CDD" id="cd00205">
    <property type="entry name" value="rhv_like"/>
    <property type="match status" value="2"/>
</dbReference>
<evidence type="ECO:0000256" key="10">
    <source>
        <dbReference type="ARBA" id="ARBA00022484"/>
    </source>
</evidence>
<comment type="function">
    <text evidence="42">Localizes the viral replication complex to the surface of membranous vesicles. It inhibits host cell endoplasmic reticulum-to-Golgi apparatus transport and causes the disassembly of the Golgi complex, possibly through GBF1 interaction. This would result in depletion of MHC, trail receptors and IFN receptors at the host cell surface. Plays an essential role in viral RNA replication by recruiting ACBD3 and PI4KB at the viral replication sites, thereby allowing the formation of the rearranged membranous structures where viral replication takes place.</text>
</comment>
<dbReference type="GO" id="GO:0006508">
    <property type="term" value="P:proteolysis"/>
    <property type="evidence" value="ECO:0007669"/>
    <property type="project" value="UniProtKB-KW"/>
</dbReference>
<evidence type="ECO:0000256" key="56">
    <source>
        <dbReference type="ARBA" id="ARBA00065192"/>
    </source>
</evidence>
<comment type="subunit">
    <text evidence="51">Interacts with capsid protein VP0 and capsid protein VP1 to form heterotrimeric protomers. Five protomers subsequently associate to form pentamers which serve as building blocks for the capsid.</text>
</comment>
<dbReference type="InterPro" id="IPR007094">
    <property type="entry name" value="RNA-dir_pol_PSvirus"/>
</dbReference>
<dbReference type="GO" id="GO:0017111">
    <property type="term" value="F:ribonucleoside triphosphate phosphatase activity"/>
    <property type="evidence" value="ECO:0007669"/>
    <property type="project" value="UniProtKB-EC"/>
</dbReference>
<keyword evidence="25" id="KW-1161">Viral attachment to host cell</keyword>
<keyword evidence="24" id="KW-0378">Hydrolase</keyword>
<evidence type="ECO:0000256" key="22">
    <source>
        <dbReference type="ARBA" id="ARBA00022723"/>
    </source>
</evidence>
<comment type="subunit">
    <text evidence="7">Interacts with RNA-directed RNA polymerase.</text>
</comment>
<dbReference type="FunFam" id="3.30.70.270:FF:000092">
    <property type="entry name" value="Genome polyprotein"/>
    <property type="match status" value="1"/>
</dbReference>
<evidence type="ECO:0000256" key="52">
    <source>
        <dbReference type="ARBA" id="ARBA00062789"/>
    </source>
</evidence>
<evidence type="ECO:0000256" key="32">
    <source>
        <dbReference type="ARBA" id="ARBA00022884"/>
    </source>
</evidence>
<dbReference type="EMBL" id="KT879924">
    <property type="protein sequence ID" value="AOT85828.1"/>
    <property type="molecule type" value="Genomic_RNA"/>
</dbReference>
<evidence type="ECO:0000256" key="41">
    <source>
        <dbReference type="ARBA" id="ARBA00029423"/>
    </source>
</evidence>
<evidence type="ECO:0000256" key="27">
    <source>
        <dbReference type="ARBA" id="ARBA00022807"/>
    </source>
</evidence>
<dbReference type="InterPro" id="IPR029053">
    <property type="entry name" value="Viral_coat"/>
</dbReference>
<evidence type="ECO:0000256" key="40">
    <source>
        <dbReference type="ARBA" id="ARBA00023303"/>
    </source>
</evidence>
<comment type="subunit">
    <text evidence="56">Interacts with Viral protein genome-linked.</text>
</comment>
<evidence type="ECO:0000256" key="51">
    <source>
        <dbReference type="ARBA" id="ARBA00062287"/>
    </source>
</evidence>
<dbReference type="PRINTS" id="PR00918">
    <property type="entry name" value="CALICVIRUSNS"/>
</dbReference>
<feature type="domain" description="LRAT" evidence="60">
    <location>
        <begin position="793"/>
        <end position="887"/>
    </location>
</feature>
<accession>A0A1D8GZZ1</accession>
<keyword evidence="39" id="KW-1160">Virus entry into host cell</keyword>
<evidence type="ECO:0000256" key="43">
    <source>
        <dbReference type="ARBA" id="ARBA00047631"/>
    </source>
</evidence>
<keyword evidence="20" id="KW-1143">T=pseudo3 icosahedral capsid protein</keyword>
<dbReference type="GO" id="GO:0039694">
    <property type="term" value="P:viral RNA genome replication"/>
    <property type="evidence" value="ECO:0007669"/>
    <property type="project" value="InterPro"/>
</dbReference>
<dbReference type="GO" id="GO:0034220">
    <property type="term" value="P:monoatomic ion transmembrane transport"/>
    <property type="evidence" value="ECO:0007669"/>
    <property type="project" value="UniProtKB-KW"/>
</dbReference>
<evidence type="ECO:0000256" key="47">
    <source>
        <dbReference type="ARBA" id="ARBA00054864"/>
    </source>
</evidence>
<keyword evidence="22" id="KW-0479">Metal-binding</keyword>
<dbReference type="GO" id="GO:0003723">
    <property type="term" value="F:RNA binding"/>
    <property type="evidence" value="ECO:0007669"/>
    <property type="project" value="UniProtKB-KW"/>
</dbReference>
<dbReference type="InterPro" id="IPR000199">
    <property type="entry name" value="Peptidase_C3A/C3B_picornavir"/>
</dbReference>
<evidence type="ECO:0000259" key="58">
    <source>
        <dbReference type="PROSITE" id="PS51218"/>
    </source>
</evidence>
<evidence type="ECO:0000256" key="50">
    <source>
        <dbReference type="ARBA" id="ARBA00059919"/>
    </source>
</evidence>
<evidence type="ECO:0000256" key="55">
    <source>
        <dbReference type="ARBA" id="ARBA00065103"/>
    </source>
</evidence>
<evidence type="ECO:0000256" key="24">
    <source>
        <dbReference type="ARBA" id="ARBA00022801"/>
    </source>
</evidence>
<dbReference type="InterPro" id="IPR007053">
    <property type="entry name" value="LRAT_dom"/>
</dbReference>
<dbReference type="GO" id="GO:0006351">
    <property type="term" value="P:DNA-templated transcription"/>
    <property type="evidence" value="ECO:0007669"/>
    <property type="project" value="InterPro"/>
</dbReference>
<keyword evidence="29" id="KW-0460">Magnesium</keyword>
<dbReference type="GO" id="GO:0004197">
    <property type="term" value="F:cysteine-type endopeptidase activity"/>
    <property type="evidence" value="ECO:0007669"/>
    <property type="project" value="InterPro"/>
</dbReference>
<dbReference type="Gene3D" id="3.40.50.300">
    <property type="entry name" value="P-loop containing nucleotide triphosphate hydrolases"/>
    <property type="match status" value="1"/>
</dbReference>
<dbReference type="InterPro" id="IPR043128">
    <property type="entry name" value="Rev_trsase/Diguanyl_cyclase"/>
</dbReference>
<evidence type="ECO:0000256" key="21">
    <source>
        <dbReference type="ARBA" id="ARBA00022707"/>
    </source>
</evidence>
<dbReference type="Pfam" id="PF00680">
    <property type="entry name" value="RdRP_1"/>
    <property type="match status" value="1"/>
</dbReference>
<evidence type="ECO:0000256" key="44">
    <source>
        <dbReference type="ARBA" id="ARBA00049974"/>
    </source>
</evidence>
<keyword evidence="32" id="KW-0694">RNA-binding</keyword>
<dbReference type="InterPro" id="IPR027417">
    <property type="entry name" value="P-loop_NTPase"/>
</dbReference>
<dbReference type="SUPFAM" id="SSF88633">
    <property type="entry name" value="Positive stranded ssRNA viruses"/>
    <property type="match status" value="3"/>
</dbReference>
<keyword evidence="18" id="KW-0808">Transferase</keyword>
<comment type="function">
    <text evidence="46">Forms an icosahedral capsid of pseudo T=3 symmetry together with capsid proteins VP0 and VP3. The capsid is 300 Angstroms in diameter, composed of 60 copies of each capsid protein and enclosing the viral positive strand RNA genome. Capsid proteins interact with host alpha-V/beta-3 integrin heterodimer to provide virion attachment target cell. This attachment induces virion internalization predominantly through clathrin-mediated endocytosis. Binds packaging signals present in the viral RNA.</text>
</comment>
<comment type="catalytic activity">
    <reaction evidence="43">
        <text>a ribonucleoside 5'-triphosphate + H2O = a ribonucleoside 5'-diphosphate + phosphate + H(+)</text>
        <dbReference type="Rhea" id="RHEA:23680"/>
        <dbReference type="ChEBI" id="CHEBI:15377"/>
        <dbReference type="ChEBI" id="CHEBI:15378"/>
        <dbReference type="ChEBI" id="CHEBI:43474"/>
        <dbReference type="ChEBI" id="CHEBI:57930"/>
        <dbReference type="ChEBI" id="CHEBI:61557"/>
        <dbReference type="EC" id="3.6.1.15"/>
    </reaction>
</comment>
<dbReference type="Gene3D" id="2.40.10.10">
    <property type="entry name" value="Trypsin-like serine proteases"/>
    <property type="match status" value="1"/>
</dbReference>
<evidence type="ECO:0000256" key="37">
    <source>
        <dbReference type="ARBA" id="ARBA00023200"/>
    </source>
</evidence>
<dbReference type="InterPro" id="IPR043502">
    <property type="entry name" value="DNA/RNA_pol_sf"/>
</dbReference>
<keyword evidence="17" id="KW-0645">Protease</keyword>
<dbReference type="SUPFAM" id="SSF50494">
    <property type="entry name" value="Trypsin-like serine proteases"/>
    <property type="match status" value="1"/>
</dbReference>
<dbReference type="InterPro" id="IPR000605">
    <property type="entry name" value="Helicase_SF3_ssDNA/RNA_vir"/>
</dbReference>
<dbReference type="CDD" id="cd23217">
    <property type="entry name" value="Parechovirus_RdRp"/>
    <property type="match status" value="1"/>
</dbReference>
<comment type="subcellular location">
    <subcellularLocation>
        <location evidence="3">Host cytoplasmic vesicle membrane</location>
        <topology evidence="3">Peripheral membrane protein</topology>
        <orientation evidence="3">Cytoplasmic side</orientation>
    </subcellularLocation>
    <subcellularLocation>
        <location evidence="4">Host nucleus</location>
        <location evidence="4">Host nucleolus</location>
    </subcellularLocation>
    <subcellularLocation>
        <location evidence="5">Virion</location>
    </subcellularLocation>
</comment>
<comment type="function">
    <text evidence="41">Cysteine protease that generates mature viral proteins from the precursor polyprotein. In addition to its proteolytic activity, it binds to viral RNA, and thus influences viral genome replication. RNA and substrate bind cooperatively to the protease.</text>
</comment>
<evidence type="ECO:0000256" key="5">
    <source>
        <dbReference type="ARBA" id="ARBA00004328"/>
    </source>
</evidence>
<comment type="subunit">
    <text evidence="52">Homohexamer; forms a hexameric ring structure with 6-fold symmetry characteristic of AAA+ ATPases.</text>
</comment>
<dbReference type="InterPro" id="IPR033703">
    <property type="entry name" value="Rhv-like"/>
</dbReference>
<comment type="subunit">
    <text evidence="55">Interacts with capsid protein VP1 and capsid protein VP3 to form heterotrimeric protomers. Five protomers subsequently associate to form pentamers which serve as building blocks for the capsid.</text>
</comment>
<evidence type="ECO:0000256" key="16">
    <source>
        <dbReference type="ARBA" id="ARBA00022581"/>
    </source>
</evidence>
<evidence type="ECO:0000256" key="36">
    <source>
        <dbReference type="ARBA" id="ARBA00023136"/>
    </source>
</evidence>
<dbReference type="FunFam" id="3.40.50.300:FF:002653">
    <property type="entry name" value="Genome polyprotein"/>
    <property type="match status" value="1"/>
</dbReference>
<comment type="function">
    <text evidence="44">Plays an essential role in the virus replication cycle by acting as a viroporin. Creates a pore in the host endoplasmic reticulum and as a consequence releases Ca2+ in the cytoplasm of infected cell. In turn, high levels of cytoplasmic calcium may trigger membrane trafficking and transport of viral ER-associated proteins to viroplasms, sites of viral genome replication.</text>
</comment>
<name>A0A1D8GZZ1_9PICO</name>
<keyword evidence="21" id="KW-0519">Myristate</keyword>
<keyword evidence="34" id="KW-1182">Viral ion channel</keyword>
<evidence type="ECO:0000256" key="13">
    <source>
        <dbReference type="ARBA" id="ARBA00022553"/>
    </source>
</evidence>
<keyword evidence="37" id="KW-1035">Host cytoplasm</keyword>
<evidence type="ECO:0000256" key="15">
    <source>
        <dbReference type="ARBA" id="ARBA00022562"/>
    </source>
</evidence>
<evidence type="ECO:0000256" key="28">
    <source>
        <dbReference type="ARBA" id="ARBA00022840"/>
    </source>
</evidence>
<dbReference type="GO" id="GO:0015267">
    <property type="term" value="F:channel activity"/>
    <property type="evidence" value="ECO:0007669"/>
    <property type="project" value="UniProtKB-KW"/>
</dbReference>
<dbReference type="Pfam" id="PF00073">
    <property type="entry name" value="Rhv"/>
    <property type="match status" value="1"/>
</dbReference>
<dbReference type="Pfam" id="PF06363">
    <property type="entry name" value="Picorna_P3A"/>
    <property type="match status" value="1"/>
</dbReference>
<keyword evidence="40" id="KW-0407">Ion channel</keyword>
<evidence type="ECO:0000256" key="2">
    <source>
        <dbReference type="ARBA" id="ARBA00002372"/>
    </source>
</evidence>
<keyword evidence="35" id="KW-0406">Ion transport</keyword>
<comment type="function">
    <text evidence="47">Is not a protease.</text>
</comment>
<evidence type="ECO:0000256" key="53">
    <source>
        <dbReference type="ARBA" id="ARBA00064213"/>
    </source>
</evidence>
<comment type="cofactor">
    <cofactor evidence="1">
        <name>Mg(2+)</name>
        <dbReference type="ChEBI" id="CHEBI:18420"/>
    </cofactor>
</comment>
<evidence type="ECO:0000256" key="1">
    <source>
        <dbReference type="ARBA" id="ARBA00001946"/>
    </source>
</evidence>
<evidence type="ECO:0000256" key="6">
    <source>
        <dbReference type="ARBA" id="ARBA00008303"/>
    </source>
</evidence>
<evidence type="ECO:0000256" key="17">
    <source>
        <dbReference type="ARBA" id="ARBA00022670"/>
    </source>
</evidence>
<evidence type="ECO:0000256" key="25">
    <source>
        <dbReference type="ARBA" id="ARBA00022804"/>
    </source>
</evidence>
<keyword evidence="13" id="KW-0597">Phosphoprotein</keyword>
<comment type="function">
    <text evidence="45">Acts as a primer for viral RNA replication and remains covalently bound to viral genomic RNA. VPg is uridylylated prior to priming replication into VPg-pUpU. The VPg-pUpU is then used as primer on the genomic RNA poly(A) by the RNA-dependent RNA polymerase to replicate the viral genome. Following genome release from the infecting virion in the cytoplasm, the VPg-RNA linkage is probably removed by host TDP2. During the late stage of the replication cycle, host TDP2 is excluded from sites of viral RNA synthesis and encapsidation, allowing for the generation of progeny virions.</text>
</comment>
<evidence type="ECO:0000256" key="34">
    <source>
        <dbReference type="ARBA" id="ARBA00023039"/>
    </source>
</evidence>
<dbReference type="PROSITE" id="PS50507">
    <property type="entry name" value="RDRP_SSRNA_POS"/>
    <property type="match status" value="1"/>
</dbReference>
<keyword evidence="26" id="KW-0347">Helicase</keyword>
<dbReference type="GO" id="GO:0046872">
    <property type="term" value="F:metal ion binding"/>
    <property type="evidence" value="ECO:0007669"/>
    <property type="project" value="UniProtKB-KW"/>
</dbReference>
<dbReference type="InterPro" id="IPR044067">
    <property type="entry name" value="PCV_3C_PRO"/>
</dbReference>
<keyword evidence="23" id="KW-0547">Nucleotide-binding</keyword>
<evidence type="ECO:0000256" key="23">
    <source>
        <dbReference type="ARBA" id="ARBA00022741"/>
    </source>
</evidence>
<evidence type="ECO:0000256" key="31">
    <source>
        <dbReference type="ARBA" id="ARBA00022870"/>
    </source>
</evidence>
<protein>
    <recommendedName>
        <fullName evidence="8">Genome polyprotein</fullName>
    </recommendedName>
</protein>
<feature type="domain" description="SF3 helicase" evidence="58">
    <location>
        <begin position="1163"/>
        <end position="1324"/>
    </location>
</feature>
<evidence type="ECO:0000256" key="35">
    <source>
        <dbReference type="ARBA" id="ARBA00023065"/>
    </source>
</evidence>
<keyword evidence="9" id="KW-0813">Transport</keyword>
<keyword evidence="28" id="KW-0067">ATP-binding</keyword>
<evidence type="ECO:0000256" key="38">
    <source>
        <dbReference type="ARBA" id="ARBA00023288"/>
    </source>
</evidence>
<evidence type="ECO:0000259" key="57">
    <source>
        <dbReference type="PROSITE" id="PS50507"/>
    </source>
</evidence>
<dbReference type="GO" id="GO:0044196">
    <property type="term" value="C:host cell nucleolus"/>
    <property type="evidence" value="ECO:0007669"/>
    <property type="project" value="UniProtKB-SubCell"/>
</dbReference>
<evidence type="ECO:0000313" key="61">
    <source>
        <dbReference type="EMBL" id="AOT85828.1"/>
    </source>
</evidence>
<keyword evidence="27" id="KW-0788">Thiol protease</keyword>
<evidence type="ECO:0000256" key="30">
    <source>
        <dbReference type="ARBA" id="ARBA00022844"/>
    </source>
</evidence>
<evidence type="ECO:0000256" key="33">
    <source>
        <dbReference type="ARBA" id="ARBA00022953"/>
    </source>
</evidence>
<comment type="similarity">
    <text evidence="6">Belongs to the picornaviruses polyprotein family.</text>
</comment>
<sequence>MVTMESIKDLVNVATGAMDTLSLSGFDTEANNITSGNEVGGEIITKVADDASNLLGPNSFATTAQPENKDVVQATTTVNTTNLTQHPSAPTIPFTPDFRNVDNFHSMAYDITTGDKNPSKLIRLDTAQWQTSYSRQYQITTVELPKSFWNDTRKPAYGQAKYFAAVRCGFHFQVQVNVNQGTAGSALVVYEPKPVIDSRQYLEFGSLTNLPHVLMNLAETTQADLCIPYVADTNYVKTDSSDLGQLRVYVWTPLSVPTGASNEVDVTVMGSLLQLDFQNPRPYGENVEIYDNSPSKASTVKFNKRKFLTASTKYKWTRTKVDIAEGPGTMNMANVLSTTGAQSVALVGERAFYDPRTAGSKSRFDDMIKIAQLFSVMSDNTTPSSSSGIDKYGYFDWAATVAPQNMVHRNVVTLDQFPNLNLFMNTYSYFRGSLIIRLSIYASTFNRGRLRMGFFPNCTHDTQLELDNAIYTICDIGSDNSFELTIPYSFSTWMRKTHGHQLGLFQVEVLNRLTYNSSSPNKVHCIVQGRLGDAKFFCPAGSLVTFQNSWGSQMDLSDPLCVEDDCAEDCKQTISPDELGLTSAQDDGPLGGEKPNYFLNFRAVNVDIFTVSHTKVDNIFGRAWFAYDHTYRDEGTWRQALDFPKKGHGALTQLFAYYSGELNIHVLFLSETGFLRVAHTYDSDTNRSDFFSSNGVITVPAGEQMTLSVPFYSAKPLRTIRDSAALGYVMCKPFMSGTTGGKIEIYLSLRCPNLFFPLPAPKPVSSRSLQGNMAQLSDQSPYDEQPQVQMMKLAYLDRGFYKHYGIIVGDQVYQLDSDDIFKTALTGKAKFTKTKLTSDWVVEEECELDYFRIKYLESAVNSEHIFSVDKNCETIAKDIFGTHTLSQHQAIGLVGTILLTAGLMSTIKTPVTASTIKEFFNHAVDGDEQGLSLLVQKCTTFFSSAATEILDNDLVKFIVKILVRILCYMVLYCHKPNILTTACLSTLLIMDVTSSSVLSPSCKALMQCLMDGDVKKLAEVVAESMSNTDDEEIKDQICDTVKYTKSILSNQGPFKGFNEVSTAFRHIDWWIHTLLKIKDMVLSVFKPSMERKAIQWLERNKEHVCAILDYASDIIVESKDQSRMKSQEFYQKYTDCLSKFKPIMAICFRSCHNSISNTVYRIFQELARIPSRISTQNDLIRVEPIGVWIQGEPGQGKSFLTHTLSRQLQKSCKLNGVYTNPTASEFMDGYDNQDIHLIDDLGQTRKEKDIEMLCNCISSVPFIVPMAHLEEKGKFYTSKLVIATTNKSDFSSTVLQDSGALKRRFPYIMHIRAAKAYSKAGKLNVSQAMSTMATGECWEVSKNGRDWETLKLKDLVQKITEDYQERQKNYDCWKQQLENQTLDDLDDAVSYIKHNFPDAIPYIDEYLNIEMSTLIEQMEAFIEPRPSVFKCFATKVANQTRKAAKEVVDWFSSKIKSMLSFVERNKAWLTVVSAVTSAISILLLVTKIFKKEESKDERAYNPTLPVAKPKGTFPVTQREFKNEAPYDGQLEHIISQMAYITGSTTGHLTHCAGYQHDEIILHGHSIKYLEQEDELTLHYKNKVFPIEQPSVTQVTLGGKPMDLAILKCKLPFRFKKNSKYYTNKIGTESMLIWMTEQGIITKEVQRVHHSGGIKTREGTESTKTISYTVKSCKGMCGGLLISKVEGNFKILGMHIAGNGEMGVAIPFNFLKNDMSDQGIVTEITPTQPMYINTKSQIHKSPVYGAVEVKMGPAVLSKSDQRLEEPVECLIKKSASKYRVNKFQVNNELWQSVKACVKSKFREIFGINGIVDMKTAILGTSHVNSMDLSTSAGYSFIKSGYKKKDLICLEPFSVSPMLEKLVQEKFHNLLKGNQITTIFNTCLKDELRRLDKIAAGKTRCIEACEVDYCIVYRMIMMEIYDKIYKTPCYYSGLAVGINPYKDWHFMINALNDFNYEMDYSQYDGSLSSMLLWEAVDVLAYCHDTPDLVVQLHKPVIDSDHVVFNERWLIHGGMPSGSPCTTVLNSLCNLMMCIYTTNLISPGIDCLPIVYGDDVILSLDKEIEPEKLQGIMAESFGAEVTGSRKDEPPSLKPRMEVEFLKRKPGYFPESTFIVGKLDTENMIQHLMWMKNFSTFKQQLQSYLMELCLHGKDTYQHYIKILDPYLKEWNITVDDYEVVIAKLMPMVFD</sequence>
<reference evidence="61" key="1">
    <citation type="submission" date="2015-10" db="EMBL/GenBank/DDBJ databases">
        <title>The Human Parechoviruses prevalent in Eastern China reveals genetic diversity.</title>
        <authorList>
            <person name="Jiao Z."/>
        </authorList>
    </citation>
    <scope>NUCLEOTIDE SEQUENCE</scope>
    <source>
        <strain evidence="61">103Chzj412</strain>
    </source>
</reference>
<dbReference type="PROSITE" id="PS51934">
    <property type="entry name" value="LRAT"/>
    <property type="match status" value="1"/>
</dbReference>
<dbReference type="SUPFAM" id="SSF56672">
    <property type="entry name" value="DNA/RNA polymerases"/>
    <property type="match status" value="1"/>
</dbReference>
<evidence type="ECO:0000256" key="20">
    <source>
        <dbReference type="ARBA" id="ARBA00022706"/>
    </source>
</evidence>
<dbReference type="PROSITE" id="PS51874">
    <property type="entry name" value="PCV_3C_PRO"/>
    <property type="match status" value="1"/>
</dbReference>
<evidence type="ECO:0000256" key="11">
    <source>
        <dbReference type="ARBA" id="ARBA00022488"/>
    </source>
</evidence>
<comment type="function">
    <text evidence="49">Replicates the viral genomic RNA on the surface of intracellular membranes. Covalently attaches UMP to a tyrosine of VPg, which is used to prime RNA synthesis. The positive stranded RNA genome is first replicated at virus induced membranous vesicles, creating a dsRNA genomic replication form. This dsRNA is then used as template to synthesize positive stranded RNA genomes. ss(+)RNA genomes are either translated, replicated or encapsidated.</text>
</comment>
<keyword evidence="19" id="KW-0548">Nucleotidyltransferase</keyword>
<dbReference type="Gene3D" id="3.30.70.270">
    <property type="match status" value="1"/>
</dbReference>
<dbReference type="GO" id="GO:0044162">
    <property type="term" value="C:host cell cytoplasmic vesicle membrane"/>
    <property type="evidence" value="ECO:0007669"/>
    <property type="project" value="UniProtKB-SubCell"/>
</dbReference>
<dbReference type="GO" id="GO:0005524">
    <property type="term" value="F:ATP binding"/>
    <property type="evidence" value="ECO:0007669"/>
    <property type="project" value="UniProtKB-KW"/>
</dbReference>
<dbReference type="InterPro" id="IPR014759">
    <property type="entry name" value="Helicase_SF3_ssRNA_vir"/>
</dbReference>
<evidence type="ECO:0000256" key="39">
    <source>
        <dbReference type="ARBA" id="ARBA00023296"/>
    </source>
</evidence>
<dbReference type="Pfam" id="PF06344">
    <property type="entry name" value="Parecho_VpG"/>
    <property type="match status" value="1"/>
</dbReference>
<keyword evidence="36" id="KW-0472">Membrane</keyword>
<evidence type="ECO:0000256" key="48">
    <source>
        <dbReference type="ARBA" id="ARBA00055582"/>
    </source>
</evidence>
<evidence type="ECO:0000256" key="3">
    <source>
        <dbReference type="ARBA" id="ARBA00004295"/>
    </source>
</evidence>
<evidence type="ECO:0000256" key="14">
    <source>
        <dbReference type="ARBA" id="ARBA00022561"/>
    </source>
</evidence>
<evidence type="ECO:0000256" key="26">
    <source>
        <dbReference type="ARBA" id="ARBA00022806"/>
    </source>
</evidence>
<dbReference type="GO" id="GO:0003968">
    <property type="term" value="F:RNA-directed RNA polymerase activity"/>
    <property type="evidence" value="ECO:0007669"/>
    <property type="project" value="UniProtKB-KW"/>
</dbReference>
<dbReference type="InterPro" id="IPR043504">
    <property type="entry name" value="Peptidase_S1_PA_chymotrypsin"/>
</dbReference>
<evidence type="ECO:0000256" key="4">
    <source>
        <dbReference type="ARBA" id="ARBA00004307"/>
    </source>
</evidence>
<dbReference type="GO" id="GO:0005198">
    <property type="term" value="F:structural molecule activity"/>
    <property type="evidence" value="ECO:0007669"/>
    <property type="project" value="InterPro"/>
</dbReference>
<comment type="subunit">
    <text evidence="54">Interacts with capsid protein VP0, and capsid protein VP3 to form heterotrimeric protomers. Five protomers subsequently associate to form pentamers which serve as building blocks for the capsid.</text>
</comment>
<evidence type="ECO:0000256" key="12">
    <source>
        <dbReference type="ARBA" id="ARBA00022520"/>
    </source>
</evidence>
<keyword evidence="30" id="KW-0946">Virion</keyword>
<keyword evidence="16" id="KW-0945">Host-virus interaction</keyword>
<dbReference type="InterPro" id="IPR004004">
    <property type="entry name" value="Helic/Pol/Pept_Calicivir-typ"/>
</dbReference>
<keyword evidence="33" id="KW-0693">Viral RNA replication</keyword>
<dbReference type="Gene3D" id="2.60.120.20">
    <property type="match status" value="3"/>
</dbReference>
<evidence type="ECO:0000256" key="19">
    <source>
        <dbReference type="ARBA" id="ARBA00022695"/>
    </source>
</evidence>
<dbReference type="InterPro" id="IPR009419">
    <property type="entry name" value="VPP_parechovir_P3A"/>
</dbReference>
<comment type="function">
    <text evidence="48">Forms an icosahedral capsid of pseudo T=3 symmetry together with capsid proteins VP0 and VP1. The capsid is 300 Angstroms in diameter, composed of 60 copies of each capsid protein and enclosing the viral positive strand RNA genome. Capsid proteins interact with host alpha-V/beta-3 integrin heterodimer to provide virion attachment target cell. This attachment induces virion internalization predominantly through clathrin-mediated endocytosis. Binds packaging signals present in the viral RNA.</text>
</comment>
<comment type="function">
    <text evidence="2">Induces and associates with structural rearrangements of intracellular membranes. Displays RNA-binding, nucleotide binding and NTPase activities. May play a role in virion morphogenesis and viral RNA encapsidation by interacting with the capsid protein VP3.</text>
</comment>
<keyword evidence="31" id="KW-1043">Host membrane</keyword>
<feature type="domain" description="RdRp catalytic" evidence="57">
    <location>
        <begin position="1951"/>
        <end position="2065"/>
    </location>
</feature>
<evidence type="ECO:0000256" key="8">
    <source>
        <dbReference type="ARBA" id="ARBA00020107"/>
    </source>
</evidence>
<proteinExistence type="inferred from homology"/>
<keyword evidence="12" id="KW-0191">Covalent protein-RNA linkage</keyword>
<keyword evidence="11" id="KW-1036">Host cytoplasmic vesicle</keyword>
<evidence type="ECO:0000256" key="9">
    <source>
        <dbReference type="ARBA" id="ARBA00022448"/>
    </source>
</evidence>
<evidence type="ECO:0000256" key="29">
    <source>
        <dbReference type="ARBA" id="ARBA00022842"/>
    </source>
</evidence>
<keyword evidence="14" id="KW-0167">Capsid protein</keyword>
<evidence type="ECO:0000256" key="18">
    <source>
        <dbReference type="ARBA" id="ARBA00022679"/>
    </source>
</evidence>